<organism evidence="1">
    <name type="scientific">Tanacetum cinerariifolium</name>
    <name type="common">Dalmatian daisy</name>
    <name type="synonym">Chrysanthemum cinerariifolium</name>
    <dbReference type="NCBI Taxonomy" id="118510"/>
    <lineage>
        <taxon>Eukaryota</taxon>
        <taxon>Viridiplantae</taxon>
        <taxon>Streptophyta</taxon>
        <taxon>Embryophyta</taxon>
        <taxon>Tracheophyta</taxon>
        <taxon>Spermatophyta</taxon>
        <taxon>Magnoliopsida</taxon>
        <taxon>eudicotyledons</taxon>
        <taxon>Gunneridae</taxon>
        <taxon>Pentapetalae</taxon>
        <taxon>asterids</taxon>
        <taxon>campanulids</taxon>
        <taxon>Asterales</taxon>
        <taxon>Asteraceae</taxon>
        <taxon>Asteroideae</taxon>
        <taxon>Anthemideae</taxon>
        <taxon>Anthemidinae</taxon>
        <taxon>Tanacetum</taxon>
    </lineage>
</organism>
<dbReference type="AlphaFoldDB" id="A0A699UMJ8"/>
<sequence length="43" mass="4433">VFVGARLHVTVGVLKGGREVDGEGAVLDTAAGVWLDRHGMVTS</sequence>
<proteinExistence type="predicted"/>
<accession>A0A699UMJ8</accession>
<evidence type="ECO:0000313" key="1">
    <source>
        <dbReference type="EMBL" id="GFD22508.1"/>
    </source>
</evidence>
<name>A0A699UMJ8_TANCI</name>
<comment type="caution">
    <text evidence="1">The sequence shown here is derived from an EMBL/GenBank/DDBJ whole genome shotgun (WGS) entry which is preliminary data.</text>
</comment>
<reference evidence="1" key="1">
    <citation type="journal article" date="2019" name="Sci. Rep.">
        <title>Draft genome of Tanacetum cinerariifolium, the natural source of mosquito coil.</title>
        <authorList>
            <person name="Yamashiro T."/>
            <person name="Shiraishi A."/>
            <person name="Satake H."/>
            <person name="Nakayama K."/>
        </authorList>
    </citation>
    <scope>NUCLEOTIDE SEQUENCE</scope>
</reference>
<feature type="non-terminal residue" evidence="1">
    <location>
        <position position="1"/>
    </location>
</feature>
<dbReference type="EMBL" id="BKCJ011337695">
    <property type="protein sequence ID" value="GFD22508.1"/>
    <property type="molecule type" value="Genomic_DNA"/>
</dbReference>
<gene>
    <name evidence="1" type="ORF">Tci_894477</name>
</gene>
<protein>
    <submittedName>
        <fullName evidence="1">Serine/threonine-protein phosphatase BSL1-like isoform X1</fullName>
    </submittedName>
</protein>